<protein>
    <submittedName>
        <fullName evidence="9">WecA-like glycosyltransferase</fullName>
        <ecNumber evidence="9">2.7.8.33</ecNumber>
    </submittedName>
</protein>
<evidence type="ECO:0000256" key="3">
    <source>
        <dbReference type="ARBA" id="ARBA00022679"/>
    </source>
</evidence>
<accession>A0A517YGP5</accession>
<dbReference type="GO" id="GO:0044038">
    <property type="term" value="P:cell wall macromolecule biosynthetic process"/>
    <property type="evidence" value="ECO:0007669"/>
    <property type="project" value="TreeGrafter"/>
</dbReference>
<dbReference type="GO" id="GO:0046872">
    <property type="term" value="F:metal ion binding"/>
    <property type="evidence" value="ECO:0007669"/>
    <property type="project" value="UniProtKB-KW"/>
</dbReference>
<dbReference type="GO" id="GO:0036380">
    <property type="term" value="F:UDP-N-acetylglucosamine-undecaprenyl-phosphate N-acetylglucosaminephosphotransferase activity"/>
    <property type="evidence" value="ECO:0007669"/>
    <property type="project" value="UniProtKB-EC"/>
</dbReference>
<evidence type="ECO:0000256" key="6">
    <source>
        <dbReference type="ARBA" id="ARBA00023136"/>
    </source>
</evidence>
<dbReference type="RefSeq" id="WP_238397489.1">
    <property type="nucleotide sequence ID" value="NZ_CP036274.1"/>
</dbReference>
<dbReference type="Proteomes" id="UP000315017">
    <property type="component" value="Chromosome"/>
</dbReference>
<comment type="subcellular location">
    <subcellularLocation>
        <location evidence="1">Cell membrane</location>
        <topology evidence="1">Multi-pass membrane protein</topology>
    </subcellularLocation>
</comment>
<feature type="transmembrane region" description="Helical" evidence="8">
    <location>
        <begin position="131"/>
        <end position="148"/>
    </location>
</feature>
<dbReference type="GO" id="GO:0009103">
    <property type="term" value="P:lipopolysaccharide biosynthetic process"/>
    <property type="evidence" value="ECO:0007669"/>
    <property type="project" value="TreeGrafter"/>
</dbReference>
<evidence type="ECO:0000256" key="1">
    <source>
        <dbReference type="ARBA" id="ARBA00004651"/>
    </source>
</evidence>
<feature type="transmembrane region" description="Helical" evidence="8">
    <location>
        <begin position="273"/>
        <end position="295"/>
    </location>
</feature>
<dbReference type="KEGG" id="aagg:ETAA8_44970"/>
<feature type="transmembrane region" description="Helical" evidence="8">
    <location>
        <begin position="185"/>
        <end position="204"/>
    </location>
</feature>
<dbReference type="AlphaFoldDB" id="A0A517YGP5"/>
<feature type="transmembrane region" description="Helical" evidence="8">
    <location>
        <begin position="53"/>
        <end position="78"/>
    </location>
</feature>
<dbReference type="GO" id="GO:0071555">
    <property type="term" value="P:cell wall organization"/>
    <property type="evidence" value="ECO:0007669"/>
    <property type="project" value="TreeGrafter"/>
</dbReference>
<evidence type="ECO:0000256" key="8">
    <source>
        <dbReference type="SAM" id="Phobius"/>
    </source>
</evidence>
<feature type="transmembrane region" description="Helical" evidence="8">
    <location>
        <begin position="325"/>
        <end position="343"/>
    </location>
</feature>
<keyword evidence="6 8" id="KW-0472">Membrane</keyword>
<evidence type="ECO:0000313" key="9">
    <source>
        <dbReference type="EMBL" id="QDU29388.1"/>
    </source>
</evidence>
<keyword evidence="7" id="KW-0479">Metal-binding</keyword>
<feature type="transmembrane region" description="Helical" evidence="8">
    <location>
        <begin position="216"/>
        <end position="234"/>
    </location>
</feature>
<feature type="binding site" evidence="7">
    <location>
        <position position="178"/>
    </location>
    <ligand>
        <name>Mg(2+)</name>
        <dbReference type="ChEBI" id="CHEBI:18420"/>
    </ligand>
</feature>
<dbReference type="InterPro" id="IPR000715">
    <property type="entry name" value="Glycosyl_transferase_4"/>
</dbReference>
<keyword evidence="3 9" id="KW-0808">Transferase</keyword>
<organism evidence="9 10">
    <name type="scientific">Anatilimnocola aggregata</name>
    <dbReference type="NCBI Taxonomy" id="2528021"/>
    <lineage>
        <taxon>Bacteria</taxon>
        <taxon>Pseudomonadati</taxon>
        <taxon>Planctomycetota</taxon>
        <taxon>Planctomycetia</taxon>
        <taxon>Pirellulales</taxon>
        <taxon>Pirellulaceae</taxon>
        <taxon>Anatilimnocola</taxon>
    </lineage>
</organism>
<comment type="cofactor">
    <cofactor evidence="7">
        <name>Mg(2+)</name>
        <dbReference type="ChEBI" id="CHEBI:18420"/>
    </cofactor>
</comment>
<reference evidence="9 10" key="1">
    <citation type="submission" date="2019-02" db="EMBL/GenBank/DDBJ databases">
        <title>Deep-cultivation of Planctomycetes and their phenomic and genomic characterization uncovers novel biology.</title>
        <authorList>
            <person name="Wiegand S."/>
            <person name="Jogler M."/>
            <person name="Boedeker C."/>
            <person name="Pinto D."/>
            <person name="Vollmers J."/>
            <person name="Rivas-Marin E."/>
            <person name="Kohn T."/>
            <person name="Peeters S.H."/>
            <person name="Heuer A."/>
            <person name="Rast P."/>
            <person name="Oberbeckmann S."/>
            <person name="Bunk B."/>
            <person name="Jeske O."/>
            <person name="Meyerdierks A."/>
            <person name="Storesund J.E."/>
            <person name="Kallscheuer N."/>
            <person name="Luecker S."/>
            <person name="Lage O.M."/>
            <person name="Pohl T."/>
            <person name="Merkel B.J."/>
            <person name="Hornburger P."/>
            <person name="Mueller R.-W."/>
            <person name="Bruemmer F."/>
            <person name="Labrenz M."/>
            <person name="Spormann A.M."/>
            <person name="Op den Camp H."/>
            <person name="Overmann J."/>
            <person name="Amann R."/>
            <person name="Jetten M.S.M."/>
            <person name="Mascher T."/>
            <person name="Medema M.H."/>
            <person name="Devos D.P."/>
            <person name="Kaster A.-K."/>
            <person name="Ovreas L."/>
            <person name="Rohde M."/>
            <person name="Galperin M.Y."/>
            <person name="Jogler C."/>
        </authorList>
    </citation>
    <scope>NUCLEOTIDE SEQUENCE [LARGE SCALE GENOMIC DNA]</scope>
    <source>
        <strain evidence="9 10">ETA_A8</strain>
    </source>
</reference>
<keyword evidence="10" id="KW-1185">Reference proteome</keyword>
<dbReference type="GO" id="GO:0005886">
    <property type="term" value="C:plasma membrane"/>
    <property type="evidence" value="ECO:0007669"/>
    <property type="project" value="UniProtKB-SubCell"/>
</dbReference>
<feature type="transmembrane region" description="Helical" evidence="8">
    <location>
        <begin position="349"/>
        <end position="368"/>
    </location>
</feature>
<feature type="transmembrane region" description="Helical" evidence="8">
    <location>
        <begin position="98"/>
        <end position="119"/>
    </location>
</feature>
<feature type="transmembrane region" description="Helical" evidence="8">
    <location>
        <begin position="6"/>
        <end position="24"/>
    </location>
</feature>
<evidence type="ECO:0000256" key="4">
    <source>
        <dbReference type="ARBA" id="ARBA00022692"/>
    </source>
</evidence>
<keyword evidence="2" id="KW-1003">Cell membrane</keyword>
<gene>
    <name evidence="9" type="ORF">ETAA8_44970</name>
</gene>
<dbReference type="EMBL" id="CP036274">
    <property type="protein sequence ID" value="QDU29388.1"/>
    <property type="molecule type" value="Genomic_DNA"/>
</dbReference>
<dbReference type="PANTHER" id="PTHR22926:SF3">
    <property type="entry name" value="UNDECAPRENYL-PHOSPHATE ALPHA-N-ACETYLGLUCOSAMINYL 1-PHOSPHATE TRANSFERASE"/>
    <property type="match status" value="1"/>
</dbReference>
<feature type="transmembrane region" description="Helical" evidence="8">
    <location>
        <begin position="246"/>
        <end position="267"/>
    </location>
</feature>
<dbReference type="Pfam" id="PF00953">
    <property type="entry name" value="Glycos_transf_4"/>
    <property type="match status" value="1"/>
</dbReference>
<dbReference type="CDD" id="cd06853">
    <property type="entry name" value="GT_WecA_like"/>
    <property type="match status" value="1"/>
</dbReference>
<proteinExistence type="predicted"/>
<feature type="binding site" evidence="7">
    <location>
        <position position="245"/>
    </location>
    <ligand>
        <name>Mg(2+)</name>
        <dbReference type="ChEBI" id="CHEBI:18420"/>
    </ligand>
</feature>
<keyword evidence="4 8" id="KW-0812">Transmembrane</keyword>
<dbReference type="PANTHER" id="PTHR22926">
    <property type="entry name" value="PHOSPHO-N-ACETYLMURAMOYL-PENTAPEPTIDE-TRANSFERASE"/>
    <property type="match status" value="1"/>
</dbReference>
<keyword evidence="5 8" id="KW-1133">Transmembrane helix</keyword>
<keyword evidence="7" id="KW-0460">Magnesium</keyword>
<evidence type="ECO:0000256" key="2">
    <source>
        <dbReference type="ARBA" id="ARBA00022475"/>
    </source>
</evidence>
<feature type="transmembrane region" description="Helical" evidence="8">
    <location>
        <begin position="160"/>
        <end position="178"/>
    </location>
</feature>
<evidence type="ECO:0000256" key="7">
    <source>
        <dbReference type="PIRSR" id="PIRSR600715-1"/>
    </source>
</evidence>
<evidence type="ECO:0000256" key="5">
    <source>
        <dbReference type="ARBA" id="ARBA00022989"/>
    </source>
</evidence>
<evidence type="ECO:0000313" key="10">
    <source>
        <dbReference type="Proteomes" id="UP000315017"/>
    </source>
</evidence>
<name>A0A517YGP5_9BACT</name>
<sequence>MTFRQTLFFLLGSVIPALALALIGTRLMRWLSPRWGLVDHPAARKVHVTPTPLGGGIGIWLGVVGTFAAGQLALTLIGANSSWQELVPDFARPHLAGIHAQMLKLWILLLAGTVLMLLGLSDDRWGLSWQVRMATQFAVAAACVYFIPNLRLTVFIDQPWFTGMLSVLWIVALINSFNMLDNMDGLSGGIATIAAGFLAAVMLIAPNPDSPGPQLFVAGFLLVLTGSLLGFLWHNRPPAKIFMGDAGSYFVGFNIAVATLLASYTGYHGETRHAILAPLCVMAVPLYDLVTVLAIRIRAGQSIFAADKNHFSHRLVELGLTKPQAVLTVYLTTAMCGLAAVLLHRVDTLGAVLLMMIVGCTLSLIAILETTARRKIKQP</sequence>
<dbReference type="EC" id="2.7.8.33" evidence="9"/>